<keyword evidence="2" id="KW-0732">Signal</keyword>
<reference evidence="4" key="1">
    <citation type="submission" date="2025-08" db="UniProtKB">
        <authorList>
            <consortium name="Ensembl"/>
        </authorList>
    </citation>
    <scope>IDENTIFICATION</scope>
</reference>
<keyword evidence="1" id="KW-1133">Transmembrane helix</keyword>
<evidence type="ECO:0000313" key="5">
    <source>
        <dbReference type="Proteomes" id="UP000694565"/>
    </source>
</evidence>
<feature type="signal peptide" evidence="2">
    <location>
        <begin position="1"/>
        <end position="20"/>
    </location>
</feature>
<dbReference type="SUPFAM" id="SSF48726">
    <property type="entry name" value="Immunoglobulin"/>
    <property type="match status" value="2"/>
</dbReference>
<keyword evidence="1" id="KW-0472">Membrane</keyword>
<keyword evidence="5" id="KW-1185">Reference proteome</keyword>
<dbReference type="GO" id="GO:0005886">
    <property type="term" value="C:plasma membrane"/>
    <property type="evidence" value="ECO:0007669"/>
    <property type="project" value="TreeGrafter"/>
</dbReference>
<dbReference type="PANTHER" id="PTHR46942:SF1">
    <property type="entry name" value="SIALIC ACID-BINDING IG-LIKE LECTIN 15"/>
    <property type="match status" value="1"/>
</dbReference>
<proteinExistence type="predicted"/>
<dbReference type="Gene3D" id="2.60.40.10">
    <property type="entry name" value="Immunoglobulins"/>
    <property type="match status" value="2"/>
</dbReference>
<evidence type="ECO:0000256" key="2">
    <source>
        <dbReference type="SAM" id="SignalP"/>
    </source>
</evidence>
<accession>A0A8C3G8V7</accession>
<dbReference type="InterPro" id="IPR042836">
    <property type="entry name" value="SIG15"/>
</dbReference>
<feature type="transmembrane region" description="Helical" evidence="1">
    <location>
        <begin position="231"/>
        <end position="254"/>
    </location>
</feature>
<dbReference type="GeneTree" id="ENSGT01150000286907"/>
<feature type="domain" description="Ig-like" evidence="3">
    <location>
        <begin position="38"/>
        <end position="118"/>
    </location>
</feature>
<dbReference type="CDD" id="cd00096">
    <property type="entry name" value="Ig"/>
    <property type="match status" value="1"/>
</dbReference>
<evidence type="ECO:0000256" key="1">
    <source>
        <dbReference type="SAM" id="Phobius"/>
    </source>
</evidence>
<dbReference type="SMART" id="SM00409">
    <property type="entry name" value="IG"/>
    <property type="match status" value="1"/>
</dbReference>
<sequence>MEVRWIGSTLGLLFSAIASGSRDDGWSTKVQPEVRAVEGYPVVLPCTFSHPQHSQHSSLQVLWRLGHGQGLGPQQDQRYRLEGNPREHDLSLRISGATLQDSGRYYCRVEVHGRDHVSFEDKMGTRLRVEAPPRIQSLWVEGTEQSGFRALCRVQGSPLPDVQWLGPDNLLDGSSPRGSASHFLAVSQLRDVEPGRRYTCSASNPLGKEQAALYFLPPPPPRYVGGASPPLLLLLSLSLGAKVLLLVGTGVWMLNFNHLKGQKVVFPTS</sequence>
<reference evidence="4" key="2">
    <citation type="submission" date="2025-09" db="UniProtKB">
        <authorList>
            <consortium name="Ensembl"/>
        </authorList>
    </citation>
    <scope>IDENTIFICATION</scope>
</reference>
<dbReference type="InterPro" id="IPR003599">
    <property type="entry name" value="Ig_sub"/>
</dbReference>
<dbReference type="Pfam" id="PF07686">
    <property type="entry name" value="V-set"/>
    <property type="match status" value="1"/>
</dbReference>
<dbReference type="PROSITE" id="PS50835">
    <property type="entry name" value="IG_LIKE"/>
    <property type="match status" value="2"/>
</dbReference>
<feature type="chain" id="PRO_5034418764" description="Ig-like domain-containing protein" evidence="2">
    <location>
        <begin position="21"/>
        <end position="269"/>
    </location>
</feature>
<keyword evidence="1" id="KW-0812">Transmembrane</keyword>
<dbReference type="SMART" id="SM00408">
    <property type="entry name" value="IGc2"/>
    <property type="match status" value="2"/>
</dbReference>
<evidence type="ECO:0000259" key="3">
    <source>
        <dbReference type="PROSITE" id="PS50835"/>
    </source>
</evidence>
<dbReference type="InterPro" id="IPR036179">
    <property type="entry name" value="Ig-like_dom_sf"/>
</dbReference>
<organism evidence="4 5">
    <name type="scientific">Cyclopterus lumpus</name>
    <name type="common">Lumpsucker</name>
    <dbReference type="NCBI Taxonomy" id="8103"/>
    <lineage>
        <taxon>Eukaryota</taxon>
        <taxon>Metazoa</taxon>
        <taxon>Chordata</taxon>
        <taxon>Craniata</taxon>
        <taxon>Vertebrata</taxon>
        <taxon>Euteleostomi</taxon>
        <taxon>Actinopterygii</taxon>
        <taxon>Neopterygii</taxon>
        <taxon>Teleostei</taxon>
        <taxon>Neoteleostei</taxon>
        <taxon>Acanthomorphata</taxon>
        <taxon>Eupercaria</taxon>
        <taxon>Perciformes</taxon>
        <taxon>Cottioidei</taxon>
        <taxon>Cottales</taxon>
        <taxon>Cyclopteridae</taxon>
        <taxon>Cyclopterus</taxon>
    </lineage>
</organism>
<dbReference type="Proteomes" id="UP000694565">
    <property type="component" value="Unplaced"/>
</dbReference>
<protein>
    <recommendedName>
        <fullName evidence="3">Ig-like domain-containing protein</fullName>
    </recommendedName>
</protein>
<dbReference type="GO" id="GO:0045124">
    <property type="term" value="P:regulation of bone resorption"/>
    <property type="evidence" value="ECO:0007669"/>
    <property type="project" value="TreeGrafter"/>
</dbReference>
<dbReference type="AlphaFoldDB" id="A0A8C3G8V7"/>
<dbReference type="InterPro" id="IPR013106">
    <property type="entry name" value="Ig_V-set"/>
</dbReference>
<dbReference type="InterPro" id="IPR003598">
    <property type="entry name" value="Ig_sub2"/>
</dbReference>
<feature type="domain" description="Ig-like" evidence="3">
    <location>
        <begin position="133"/>
        <end position="214"/>
    </location>
</feature>
<dbReference type="PANTHER" id="PTHR46942">
    <property type="entry name" value="SIALIC ACID-BINDING IG-LIKE LECTIN 15"/>
    <property type="match status" value="1"/>
</dbReference>
<name>A0A8C3G8V7_CYCLU</name>
<dbReference type="GO" id="GO:2001204">
    <property type="term" value="P:regulation of osteoclast development"/>
    <property type="evidence" value="ECO:0007669"/>
    <property type="project" value="TreeGrafter"/>
</dbReference>
<dbReference type="GO" id="GO:0032956">
    <property type="term" value="P:regulation of actin cytoskeleton organization"/>
    <property type="evidence" value="ECO:0007669"/>
    <property type="project" value="TreeGrafter"/>
</dbReference>
<dbReference type="Ensembl" id="ENSCLMT00005044279.1">
    <property type="protein sequence ID" value="ENSCLMP00005042742.1"/>
    <property type="gene ID" value="ENSCLMG00005019910.1"/>
</dbReference>
<dbReference type="InterPro" id="IPR013783">
    <property type="entry name" value="Ig-like_fold"/>
</dbReference>
<dbReference type="InterPro" id="IPR007110">
    <property type="entry name" value="Ig-like_dom"/>
</dbReference>
<evidence type="ECO:0000313" key="4">
    <source>
        <dbReference type="Ensembl" id="ENSCLMP00005042742.1"/>
    </source>
</evidence>